<gene>
    <name evidence="1" type="ORF">IPH26_08700</name>
</gene>
<comment type="caution">
    <text evidence="1">The sequence shown here is derived from an EMBL/GenBank/DDBJ whole genome shotgun (WGS) entry which is preliminary data.</text>
</comment>
<evidence type="ECO:0000313" key="2">
    <source>
        <dbReference type="Proteomes" id="UP000807785"/>
    </source>
</evidence>
<dbReference type="Proteomes" id="UP000807785">
    <property type="component" value="Unassembled WGS sequence"/>
</dbReference>
<evidence type="ECO:0000313" key="1">
    <source>
        <dbReference type="EMBL" id="MBK6973014.1"/>
    </source>
</evidence>
<accession>A0A9D7HLG9</accession>
<sequence>MPDKYFPDEKEPHIHEFAKNKGIGFTDARHRHTTLLDGDELREPACIKVIDDLKAKPTAREQQIIDYIKALVRKHKKGR</sequence>
<organism evidence="1 2">
    <name type="scientific">Candidatus Methylophosphatis roskildensis</name>
    <dbReference type="NCBI Taxonomy" id="2899263"/>
    <lineage>
        <taxon>Bacteria</taxon>
        <taxon>Pseudomonadati</taxon>
        <taxon>Pseudomonadota</taxon>
        <taxon>Betaproteobacteria</taxon>
        <taxon>Nitrosomonadales</taxon>
        <taxon>Sterolibacteriaceae</taxon>
        <taxon>Candidatus Methylophosphatis</taxon>
    </lineage>
</organism>
<reference evidence="1" key="1">
    <citation type="submission" date="2020-10" db="EMBL/GenBank/DDBJ databases">
        <title>Connecting structure to function with the recovery of over 1000 high-quality activated sludge metagenome-assembled genomes encoding full-length rRNA genes using long-read sequencing.</title>
        <authorList>
            <person name="Singleton C.M."/>
            <person name="Petriglieri F."/>
            <person name="Kristensen J.M."/>
            <person name="Kirkegaard R.H."/>
            <person name="Michaelsen T.Y."/>
            <person name="Andersen M.H."/>
            <person name="Karst S.M."/>
            <person name="Dueholm M.S."/>
            <person name="Nielsen P.H."/>
            <person name="Albertsen M."/>
        </authorList>
    </citation>
    <scope>NUCLEOTIDE SEQUENCE</scope>
    <source>
        <strain evidence="1">Bjer_18-Q3-R1-45_BAT3C.347</strain>
    </source>
</reference>
<dbReference type="AlphaFoldDB" id="A0A9D7HLG9"/>
<protein>
    <submittedName>
        <fullName evidence="1">Uncharacterized protein</fullName>
    </submittedName>
</protein>
<dbReference type="EMBL" id="JADJEV010000003">
    <property type="protein sequence ID" value="MBK6973014.1"/>
    <property type="molecule type" value="Genomic_DNA"/>
</dbReference>
<proteinExistence type="predicted"/>
<name>A0A9D7HLG9_9PROT</name>